<feature type="region of interest" description="Disordered" evidence="6">
    <location>
        <begin position="1"/>
        <end position="59"/>
    </location>
</feature>
<dbReference type="InterPro" id="IPR044089">
    <property type="entry name" value="Alr1-like"/>
</dbReference>
<evidence type="ECO:0000256" key="4">
    <source>
        <dbReference type="ARBA" id="ARBA00022989"/>
    </source>
</evidence>
<dbReference type="PANTHER" id="PTHR21535:SF55">
    <property type="entry name" value="MAGNESIUM TRANSPORTER ALR1-RELATED"/>
    <property type="match status" value="1"/>
</dbReference>
<keyword evidence="4 7" id="KW-1133">Transmembrane helix</keyword>
<reference evidence="8 9" key="1">
    <citation type="submission" date="2013-03" db="EMBL/GenBank/DDBJ databases">
        <title>The Genome Sequence of Capronia coronata CBS 617.96.</title>
        <authorList>
            <consortium name="The Broad Institute Genomics Platform"/>
            <person name="Cuomo C."/>
            <person name="de Hoog S."/>
            <person name="Gorbushina A."/>
            <person name="Walker B."/>
            <person name="Young S.K."/>
            <person name="Zeng Q."/>
            <person name="Gargeya S."/>
            <person name="Fitzgerald M."/>
            <person name="Haas B."/>
            <person name="Abouelleil A."/>
            <person name="Allen A.W."/>
            <person name="Alvarado L."/>
            <person name="Arachchi H.M."/>
            <person name="Berlin A.M."/>
            <person name="Chapman S.B."/>
            <person name="Gainer-Dewar J."/>
            <person name="Goldberg J."/>
            <person name="Griggs A."/>
            <person name="Gujja S."/>
            <person name="Hansen M."/>
            <person name="Howarth C."/>
            <person name="Imamovic A."/>
            <person name="Ireland A."/>
            <person name="Larimer J."/>
            <person name="McCowan C."/>
            <person name="Murphy C."/>
            <person name="Pearson M."/>
            <person name="Poon T.W."/>
            <person name="Priest M."/>
            <person name="Roberts A."/>
            <person name="Saif S."/>
            <person name="Shea T."/>
            <person name="Sisk P."/>
            <person name="Sykes S."/>
            <person name="Wortman J."/>
            <person name="Nusbaum C."/>
            <person name="Birren B."/>
        </authorList>
    </citation>
    <scope>NUCLEOTIDE SEQUENCE [LARGE SCALE GENOMIC DNA]</scope>
    <source>
        <strain evidence="8 9">CBS 617.96</strain>
    </source>
</reference>
<dbReference type="InterPro" id="IPR045863">
    <property type="entry name" value="CorA_TM1_TM2"/>
</dbReference>
<dbReference type="Proteomes" id="UP000019484">
    <property type="component" value="Unassembled WGS sequence"/>
</dbReference>
<dbReference type="CDD" id="cd12829">
    <property type="entry name" value="Alr1p-like"/>
    <property type="match status" value="1"/>
</dbReference>
<evidence type="ECO:0008006" key="10">
    <source>
        <dbReference type="Google" id="ProtNLM"/>
    </source>
</evidence>
<feature type="compositionally biased region" description="Basic and acidic residues" evidence="6">
    <location>
        <begin position="112"/>
        <end position="130"/>
    </location>
</feature>
<evidence type="ECO:0000256" key="7">
    <source>
        <dbReference type="SAM" id="Phobius"/>
    </source>
</evidence>
<evidence type="ECO:0000256" key="6">
    <source>
        <dbReference type="SAM" id="MobiDB-lite"/>
    </source>
</evidence>
<dbReference type="STRING" id="1182541.W9Y2J9"/>
<dbReference type="Gene3D" id="1.20.58.340">
    <property type="entry name" value="Magnesium transport protein CorA, transmembrane region"/>
    <property type="match status" value="2"/>
</dbReference>
<feature type="transmembrane region" description="Helical" evidence="7">
    <location>
        <begin position="591"/>
        <end position="614"/>
    </location>
</feature>
<protein>
    <recommendedName>
        <fullName evidence="10">Magnesium transporter</fullName>
    </recommendedName>
</protein>
<sequence length="653" mass="72816">MSASDSSRSQKMDSRFSTPAPELDDHRPNLGVHPAREASLVVDVDTPAPQPSTTEENDFSKVDQALLKALDQQTNPIARDFEQAIVDDDQSDGEDVMHGSVRRPSMHGRRFTNRDARLRMPRHDRSRDSSSSRSTSPANSIEAFAEPRRRARANTAGSHSSSVLENIRNRTQSGGTNQRRPTLSTISNPPELNLRTGFEANDDITFPTDEEPGKTYKIDFEELEEFVALSAQGKIPNDLAGYASNDSRTFGDLRHPGNQTGALNVILNGDNFYEKPLVHCDTIDSQSPSNGDGPALQEKHHPASTDERFLLFTSELAQGKSATKLGDFVSDGTTFRDLFDVGPDGGAWWLDCVNPTRAELEVLCKAFKIHRLTREDIETQEAREKVELFSQYYFVCFRSFVMDRSSEDFLDPIHIYIVVTGDGVLSFSYTKNPHARNVLRRISKLGDFVSLGPDYICYAMIDDIVDSFAPIIRDAEHESEGIEDQVFIAREDDFLALLRQIGECRKRVLNMMRLLGGKADVIKGFAKRCNDQYQVAPRGDIGLYLGDIQDHVVTMMSNLTHVEKMLSRSHANYLAQLNVDNILKGNHTNKALAKITVVATILVPLNLITGLFGMNVHVPGQDTDGLYWFFGIVGVICLFVATMLTIARKLRAI</sequence>
<keyword evidence="5 7" id="KW-0472">Membrane</keyword>
<evidence type="ECO:0000313" key="8">
    <source>
        <dbReference type="EMBL" id="EXJ83835.1"/>
    </source>
</evidence>
<dbReference type="eggNOG" id="ENOG502QPTQ">
    <property type="taxonomic scope" value="Eukaryota"/>
</dbReference>
<feature type="region of interest" description="Disordered" evidence="6">
    <location>
        <begin position="87"/>
        <end position="211"/>
    </location>
</feature>
<evidence type="ECO:0000256" key="5">
    <source>
        <dbReference type="ARBA" id="ARBA00023136"/>
    </source>
</evidence>
<name>W9Y2J9_9EURO</name>
<feature type="transmembrane region" description="Helical" evidence="7">
    <location>
        <begin position="626"/>
        <end position="647"/>
    </location>
</feature>
<accession>W9Y2J9</accession>
<keyword evidence="9" id="KW-1185">Reference proteome</keyword>
<organism evidence="8 9">
    <name type="scientific">Capronia coronata CBS 617.96</name>
    <dbReference type="NCBI Taxonomy" id="1182541"/>
    <lineage>
        <taxon>Eukaryota</taxon>
        <taxon>Fungi</taxon>
        <taxon>Dikarya</taxon>
        <taxon>Ascomycota</taxon>
        <taxon>Pezizomycotina</taxon>
        <taxon>Eurotiomycetes</taxon>
        <taxon>Chaetothyriomycetidae</taxon>
        <taxon>Chaetothyriales</taxon>
        <taxon>Herpotrichiellaceae</taxon>
        <taxon>Capronia</taxon>
    </lineage>
</organism>
<dbReference type="RefSeq" id="XP_007726521.1">
    <property type="nucleotide sequence ID" value="XM_007728331.1"/>
</dbReference>
<keyword evidence="3 7" id="KW-0812">Transmembrane</keyword>
<dbReference type="Gene3D" id="3.30.460.20">
    <property type="entry name" value="CorA soluble domain-like"/>
    <property type="match status" value="1"/>
</dbReference>
<feature type="compositionally biased region" description="Basic residues" evidence="6">
    <location>
        <begin position="100"/>
        <end position="111"/>
    </location>
</feature>
<dbReference type="Pfam" id="PF01544">
    <property type="entry name" value="CorA"/>
    <property type="match status" value="1"/>
</dbReference>
<feature type="compositionally biased region" description="Polar residues" evidence="6">
    <location>
        <begin position="155"/>
        <end position="190"/>
    </location>
</feature>
<dbReference type="GO" id="GO:0015095">
    <property type="term" value="F:magnesium ion transmembrane transporter activity"/>
    <property type="evidence" value="ECO:0007669"/>
    <property type="project" value="InterPro"/>
</dbReference>
<dbReference type="AlphaFoldDB" id="W9Y2J9"/>
<dbReference type="GeneID" id="19162320"/>
<evidence type="ECO:0000313" key="9">
    <source>
        <dbReference type="Proteomes" id="UP000019484"/>
    </source>
</evidence>
<dbReference type="SUPFAM" id="SSF144083">
    <property type="entry name" value="Magnesium transport protein CorA, transmembrane region"/>
    <property type="match status" value="1"/>
</dbReference>
<evidence type="ECO:0000256" key="3">
    <source>
        <dbReference type="ARBA" id="ARBA00022692"/>
    </source>
</evidence>
<dbReference type="InterPro" id="IPR002523">
    <property type="entry name" value="MgTranspt_CorA/ZnTranspt_ZntB"/>
</dbReference>
<evidence type="ECO:0000256" key="2">
    <source>
        <dbReference type="ARBA" id="ARBA00009765"/>
    </source>
</evidence>
<dbReference type="EMBL" id="AMWN01000006">
    <property type="protein sequence ID" value="EXJ83835.1"/>
    <property type="molecule type" value="Genomic_DNA"/>
</dbReference>
<comment type="subcellular location">
    <subcellularLocation>
        <location evidence="1">Membrane</location>
        <topology evidence="1">Multi-pass membrane protein</topology>
    </subcellularLocation>
</comment>
<proteinExistence type="inferred from homology"/>
<evidence type="ECO:0000256" key="1">
    <source>
        <dbReference type="ARBA" id="ARBA00004141"/>
    </source>
</evidence>
<dbReference type="HOGENOM" id="CLU_007127_6_1_1"/>
<dbReference type="OrthoDB" id="29879at2759"/>
<dbReference type="PANTHER" id="PTHR21535">
    <property type="entry name" value="MAGNESIUM AND COBALT TRANSPORT PROTEIN/MITOCHONDRIAL IMPORT INNER MEMBRANE TRANSLOCASE SUBUNIT TIM8"/>
    <property type="match status" value="1"/>
</dbReference>
<dbReference type="SUPFAM" id="SSF143865">
    <property type="entry name" value="CorA soluble domain-like"/>
    <property type="match status" value="1"/>
</dbReference>
<comment type="similarity">
    <text evidence="2">Belongs to the CorA metal ion transporter (MIT) (TC 1.A.35) family.</text>
</comment>
<dbReference type="GO" id="GO:0010961">
    <property type="term" value="P:intracellular magnesium ion homeostasis"/>
    <property type="evidence" value="ECO:0007669"/>
    <property type="project" value="TreeGrafter"/>
</dbReference>
<dbReference type="GO" id="GO:0005886">
    <property type="term" value="C:plasma membrane"/>
    <property type="evidence" value="ECO:0007669"/>
    <property type="project" value="TreeGrafter"/>
</dbReference>
<dbReference type="FunFam" id="1.20.58.340:FF:000027">
    <property type="entry name" value="CorA family metal ion transporter (Eurofung)"/>
    <property type="match status" value="1"/>
</dbReference>
<dbReference type="InterPro" id="IPR045861">
    <property type="entry name" value="CorA_cytoplasmic_dom"/>
</dbReference>
<gene>
    <name evidence="8" type="ORF">A1O1_07462</name>
</gene>
<dbReference type="FunFam" id="1.20.58.340:FF:000008">
    <property type="entry name" value="CorA family metal ion transporter"/>
    <property type="match status" value="1"/>
</dbReference>
<comment type="caution">
    <text evidence="8">The sequence shown here is derived from an EMBL/GenBank/DDBJ whole genome shotgun (WGS) entry which is preliminary data.</text>
</comment>